<dbReference type="AlphaFoldDB" id="A0A0A3IZ69"/>
<evidence type="ECO:0000313" key="1">
    <source>
        <dbReference type="EMBL" id="KGR88193.1"/>
    </source>
</evidence>
<evidence type="ECO:0000313" key="2">
    <source>
        <dbReference type="Proteomes" id="UP000030437"/>
    </source>
</evidence>
<proteinExistence type="predicted"/>
<organism evidence="1 2">
    <name type="scientific">Lysinibacillus odysseyi 34hs-1 = NBRC 100172</name>
    <dbReference type="NCBI Taxonomy" id="1220589"/>
    <lineage>
        <taxon>Bacteria</taxon>
        <taxon>Bacillati</taxon>
        <taxon>Bacillota</taxon>
        <taxon>Bacilli</taxon>
        <taxon>Bacillales</taxon>
        <taxon>Bacillaceae</taxon>
        <taxon>Lysinibacillus</taxon>
    </lineage>
</organism>
<reference evidence="1 2" key="1">
    <citation type="submission" date="2014-02" db="EMBL/GenBank/DDBJ databases">
        <title>Draft genome sequence of Lysinibacillus odysseyi NBRC 100172.</title>
        <authorList>
            <person name="Zhang F."/>
            <person name="Wang G."/>
            <person name="Zhang L."/>
        </authorList>
    </citation>
    <scope>NUCLEOTIDE SEQUENCE [LARGE SCALE GENOMIC DNA]</scope>
    <source>
        <strain evidence="1 2">NBRC 100172</strain>
    </source>
</reference>
<dbReference type="STRING" id="1220589.CD32_02100"/>
<dbReference type="OrthoDB" id="5349052at2"/>
<dbReference type="EMBL" id="JPVP01000042">
    <property type="protein sequence ID" value="KGR88193.1"/>
    <property type="molecule type" value="Genomic_DNA"/>
</dbReference>
<name>A0A0A3IZ69_9BACI</name>
<gene>
    <name evidence="1" type="ORF">CD32_02100</name>
</gene>
<sequence>MKPHIWLIKLVIVSLIVLGIPVGGVMAYNYYIDPLWNFDHSNEYNDYQIGFNERIQKTNWINAHEMNFDSLMIGTSRTTYINASNFKEKVFHYGLSSLHITEYLDYMQYAQRKNKKPFDTIYMELTVRSHDLYYGSVFNDAESFFNQSERPFYPITSLFSKETYDQAKNNYEISKENYSGGPRTYNRDLEVSTSYPGKDIDERIEFFKKQMAERMENGPDWVYDPNYRGYLEEIKAAFPNANFIVFTDLMPAERLQMTLENPQIQPIYKQYIADIVDIFGAAYSFHAYNDVTRNHANFFDLYHFYPPIGDLVAKELQRRKPSDLLYIVTEDNMDEYFKQLGI</sequence>
<protein>
    <submittedName>
        <fullName evidence="1">Uncharacterized protein</fullName>
    </submittedName>
</protein>
<dbReference type="Proteomes" id="UP000030437">
    <property type="component" value="Unassembled WGS sequence"/>
</dbReference>
<dbReference type="eggNOG" id="ENOG502Z9FB">
    <property type="taxonomic scope" value="Bacteria"/>
</dbReference>
<comment type="caution">
    <text evidence="1">The sequence shown here is derived from an EMBL/GenBank/DDBJ whole genome shotgun (WGS) entry which is preliminary data.</text>
</comment>
<accession>A0A0A3IZ69</accession>
<dbReference type="RefSeq" id="WP_036150701.1">
    <property type="nucleotide sequence ID" value="NZ_AVCX01000021.1"/>
</dbReference>
<keyword evidence="2" id="KW-1185">Reference proteome</keyword>